<accession>A0A2K3KFP8</accession>
<evidence type="ECO:0000313" key="2">
    <source>
        <dbReference type="Proteomes" id="UP000236291"/>
    </source>
</evidence>
<dbReference type="EMBL" id="ASHM01094828">
    <property type="protein sequence ID" value="PNX65115.1"/>
    <property type="molecule type" value="Genomic_DNA"/>
</dbReference>
<keyword evidence="1" id="KW-0418">Kinase</keyword>
<sequence length="145" mass="16805">MIIVALKDRHKIHVQNLPSRIESLKDWLSDLDQKGEEEDLFEDELAELYGVTANIHSFSRLHASISCQQSRLLWLKEGDANSKYFHSVWHVVDEGMLYLEVKSAVWDCDSYKSPGPDGINFGFIKDFWAEIRGDVMSFISDFHRN</sequence>
<reference evidence="1 2" key="1">
    <citation type="journal article" date="2014" name="Am. J. Bot.">
        <title>Genome assembly and annotation for red clover (Trifolium pratense; Fabaceae).</title>
        <authorList>
            <person name="Istvanek J."/>
            <person name="Jaros M."/>
            <person name="Krenek A."/>
            <person name="Repkova J."/>
        </authorList>
    </citation>
    <scope>NUCLEOTIDE SEQUENCE [LARGE SCALE GENOMIC DNA]</scope>
    <source>
        <strain evidence="2">cv. Tatra</strain>
        <tissue evidence="1">Young leaves</tissue>
    </source>
</reference>
<dbReference type="AlphaFoldDB" id="A0A2K3KFP8"/>
<comment type="caution">
    <text evidence="1">The sequence shown here is derived from an EMBL/GenBank/DDBJ whole genome shotgun (WGS) entry which is preliminary data.</text>
</comment>
<name>A0A2K3KFP8_TRIPR</name>
<evidence type="ECO:0000313" key="1">
    <source>
        <dbReference type="EMBL" id="PNX65115.1"/>
    </source>
</evidence>
<dbReference type="Proteomes" id="UP000236291">
    <property type="component" value="Unassembled WGS sequence"/>
</dbReference>
<keyword evidence="1" id="KW-0808">Transferase</keyword>
<gene>
    <name evidence="1" type="ORF">L195_g054372</name>
</gene>
<feature type="non-terminal residue" evidence="1">
    <location>
        <position position="145"/>
    </location>
</feature>
<protein>
    <submittedName>
        <fullName evidence="1">Cysteine-rich receptor-like protein kinase</fullName>
    </submittedName>
</protein>
<reference evidence="1 2" key="2">
    <citation type="journal article" date="2017" name="Front. Plant Sci.">
        <title>Gene Classification and Mining of Molecular Markers Useful in Red Clover (Trifolium pratense) Breeding.</title>
        <authorList>
            <person name="Istvanek J."/>
            <person name="Dluhosova J."/>
            <person name="Dluhos P."/>
            <person name="Patkova L."/>
            <person name="Nedelnik J."/>
            <person name="Repkova J."/>
        </authorList>
    </citation>
    <scope>NUCLEOTIDE SEQUENCE [LARGE SCALE GENOMIC DNA]</scope>
    <source>
        <strain evidence="2">cv. Tatra</strain>
        <tissue evidence="1">Young leaves</tissue>
    </source>
</reference>
<proteinExistence type="predicted"/>
<organism evidence="1 2">
    <name type="scientific">Trifolium pratense</name>
    <name type="common">Red clover</name>
    <dbReference type="NCBI Taxonomy" id="57577"/>
    <lineage>
        <taxon>Eukaryota</taxon>
        <taxon>Viridiplantae</taxon>
        <taxon>Streptophyta</taxon>
        <taxon>Embryophyta</taxon>
        <taxon>Tracheophyta</taxon>
        <taxon>Spermatophyta</taxon>
        <taxon>Magnoliopsida</taxon>
        <taxon>eudicotyledons</taxon>
        <taxon>Gunneridae</taxon>
        <taxon>Pentapetalae</taxon>
        <taxon>rosids</taxon>
        <taxon>fabids</taxon>
        <taxon>Fabales</taxon>
        <taxon>Fabaceae</taxon>
        <taxon>Papilionoideae</taxon>
        <taxon>50 kb inversion clade</taxon>
        <taxon>NPAAA clade</taxon>
        <taxon>Hologalegina</taxon>
        <taxon>IRL clade</taxon>
        <taxon>Trifolieae</taxon>
        <taxon>Trifolium</taxon>
    </lineage>
</organism>
<keyword evidence="1" id="KW-0675">Receptor</keyword>
<dbReference type="GO" id="GO:0016301">
    <property type="term" value="F:kinase activity"/>
    <property type="evidence" value="ECO:0007669"/>
    <property type="project" value="UniProtKB-KW"/>
</dbReference>